<feature type="modified residue" description="4-aspartylphosphate" evidence="11">
    <location>
        <position position="1134"/>
    </location>
</feature>
<dbReference type="Pfam" id="PF07495">
    <property type="entry name" value="Y_Y_Y"/>
    <property type="match status" value="1"/>
</dbReference>
<evidence type="ECO:0000256" key="8">
    <source>
        <dbReference type="ARBA" id="ARBA00023012"/>
    </source>
</evidence>
<dbReference type="PRINTS" id="PR00344">
    <property type="entry name" value="BCTRLSENSOR"/>
</dbReference>
<dbReference type="InterPro" id="IPR013783">
    <property type="entry name" value="Ig-like_fold"/>
</dbReference>
<dbReference type="Gene3D" id="2.130.10.10">
    <property type="entry name" value="YVTN repeat-like/Quinoprotein amine dehydrogenase"/>
    <property type="match status" value="2"/>
</dbReference>
<dbReference type="PROSITE" id="PS50109">
    <property type="entry name" value="HIS_KIN"/>
    <property type="match status" value="1"/>
</dbReference>
<evidence type="ECO:0000259" key="14">
    <source>
        <dbReference type="PROSITE" id="PS50110"/>
    </source>
</evidence>
<dbReference type="Pfam" id="PF00072">
    <property type="entry name" value="Response_reg"/>
    <property type="match status" value="1"/>
</dbReference>
<dbReference type="GO" id="GO:0003700">
    <property type="term" value="F:DNA-binding transcription factor activity"/>
    <property type="evidence" value="ECO:0007669"/>
    <property type="project" value="InterPro"/>
</dbReference>
<dbReference type="CDD" id="cd17574">
    <property type="entry name" value="REC_OmpR"/>
    <property type="match status" value="1"/>
</dbReference>
<dbReference type="InterPro" id="IPR004358">
    <property type="entry name" value="Sig_transdc_His_kin-like_C"/>
</dbReference>
<keyword evidence="10" id="KW-0804">Transcription</keyword>
<dbReference type="Gene3D" id="1.10.10.60">
    <property type="entry name" value="Homeodomain-like"/>
    <property type="match status" value="1"/>
</dbReference>
<keyword evidence="3 11" id="KW-0597">Phosphoprotein</keyword>
<evidence type="ECO:0000256" key="10">
    <source>
        <dbReference type="ARBA" id="ARBA00023163"/>
    </source>
</evidence>
<dbReference type="CDD" id="cd00082">
    <property type="entry name" value="HisKA"/>
    <property type="match status" value="1"/>
</dbReference>
<keyword evidence="9" id="KW-0805">Transcription regulation</keyword>
<dbReference type="FunFam" id="3.30.565.10:FF:000037">
    <property type="entry name" value="Hybrid sensor histidine kinase/response regulator"/>
    <property type="match status" value="1"/>
</dbReference>
<dbReference type="SMART" id="SM00342">
    <property type="entry name" value="HTH_ARAC"/>
    <property type="match status" value="1"/>
</dbReference>
<dbReference type="PROSITE" id="PS01124">
    <property type="entry name" value="HTH_ARAC_FAMILY_2"/>
    <property type="match status" value="1"/>
</dbReference>
<dbReference type="EMBL" id="CP076133">
    <property type="protein sequence ID" value="QWG05162.1"/>
    <property type="molecule type" value="Genomic_DNA"/>
</dbReference>
<dbReference type="InterPro" id="IPR003661">
    <property type="entry name" value="HisK_dim/P_dom"/>
</dbReference>
<evidence type="ECO:0000256" key="6">
    <source>
        <dbReference type="ARBA" id="ARBA00022777"/>
    </source>
</evidence>
<dbReference type="Gene3D" id="2.60.40.10">
    <property type="entry name" value="Immunoglobulins"/>
    <property type="match status" value="1"/>
</dbReference>
<feature type="domain" description="Response regulatory" evidence="14">
    <location>
        <begin position="1086"/>
        <end position="1201"/>
    </location>
</feature>
<dbReference type="Pfam" id="PF07494">
    <property type="entry name" value="Reg_prop"/>
    <property type="match status" value="2"/>
</dbReference>
<dbReference type="InterPro" id="IPR015943">
    <property type="entry name" value="WD40/YVTN_repeat-like_dom_sf"/>
</dbReference>
<dbReference type="SUPFAM" id="SSF63829">
    <property type="entry name" value="Calcium-dependent phosphotriesterase"/>
    <property type="match status" value="3"/>
</dbReference>
<evidence type="ECO:0000256" key="2">
    <source>
        <dbReference type="ARBA" id="ARBA00012438"/>
    </source>
</evidence>
<dbReference type="SMART" id="SM00387">
    <property type="entry name" value="HATPase_c"/>
    <property type="match status" value="1"/>
</dbReference>
<dbReference type="Gene3D" id="1.10.287.130">
    <property type="match status" value="1"/>
</dbReference>
<keyword evidence="4" id="KW-0808">Transferase</keyword>
<dbReference type="FunFam" id="2.60.40.10:FF:000791">
    <property type="entry name" value="Two-component system sensor histidine kinase/response regulator"/>
    <property type="match status" value="1"/>
</dbReference>
<evidence type="ECO:0000259" key="12">
    <source>
        <dbReference type="PROSITE" id="PS01124"/>
    </source>
</evidence>
<protein>
    <recommendedName>
        <fullName evidence="2">histidine kinase</fullName>
        <ecNumber evidence="2">2.7.13.3</ecNumber>
    </recommendedName>
</protein>
<dbReference type="EC" id="2.7.13.3" evidence="2"/>
<dbReference type="SMART" id="SM00448">
    <property type="entry name" value="REC"/>
    <property type="match status" value="1"/>
</dbReference>
<dbReference type="InterPro" id="IPR036890">
    <property type="entry name" value="HATPase_C_sf"/>
</dbReference>
<dbReference type="PROSITE" id="PS50110">
    <property type="entry name" value="RESPONSE_REGULATORY"/>
    <property type="match status" value="1"/>
</dbReference>
<feature type="domain" description="Histidine kinase" evidence="13">
    <location>
        <begin position="836"/>
        <end position="1051"/>
    </location>
</feature>
<evidence type="ECO:0000256" key="5">
    <source>
        <dbReference type="ARBA" id="ARBA00022741"/>
    </source>
</evidence>
<dbReference type="GO" id="GO:0005524">
    <property type="term" value="F:ATP binding"/>
    <property type="evidence" value="ECO:0007669"/>
    <property type="project" value="UniProtKB-KW"/>
</dbReference>
<evidence type="ECO:0000256" key="7">
    <source>
        <dbReference type="ARBA" id="ARBA00022840"/>
    </source>
</evidence>
<dbReference type="InterPro" id="IPR009057">
    <property type="entry name" value="Homeodomain-like_sf"/>
</dbReference>
<keyword evidence="5" id="KW-0547">Nucleotide-binding</keyword>
<reference evidence="15 16" key="1">
    <citation type="submission" date="2021-05" db="EMBL/GenBank/DDBJ databases">
        <title>Comparative genomic studies on the polysaccharide-degrading batcterial strains of the Flammeovirga genus.</title>
        <authorList>
            <person name="Zewei F."/>
            <person name="Zheng Z."/>
            <person name="Yu L."/>
            <person name="Ruyue G."/>
            <person name="Yanhong M."/>
            <person name="Yuanyuan C."/>
            <person name="Jingyan G."/>
            <person name="Wenjun H."/>
        </authorList>
    </citation>
    <scope>NUCLEOTIDE SEQUENCE [LARGE SCALE GENOMIC DNA]</scope>
    <source>
        <strain evidence="15 16">NBRC:100898</strain>
    </source>
</reference>
<keyword evidence="16" id="KW-1185">Reference proteome</keyword>
<dbReference type="RefSeq" id="WP_169662167.1">
    <property type="nucleotide sequence ID" value="NZ_CP076133.1"/>
</dbReference>
<name>A0AAX1ND57_9BACT</name>
<dbReference type="Pfam" id="PF12833">
    <property type="entry name" value="HTH_18"/>
    <property type="match status" value="1"/>
</dbReference>
<dbReference type="InterPro" id="IPR018060">
    <property type="entry name" value="HTH_AraC"/>
</dbReference>
<dbReference type="Gene3D" id="3.40.50.2300">
    <property type="match status" value="1"/>
</dbReference>
<keyword evidence="6" id="KW-0418">Kinase</keyword>
<dbReference type="InterPro" id="IPR003594">
    <property type="entry name" value="HATPase_dom"/>
</dbReference>
<dbReference type="KEGG" id="fya:KMW28_22320"/>
<dbReference type="Pfam" id="PF00512">
    <property type="entry name" value="HisKA"/>
    <property type="match status" value="1"/>
</dbReference>
<dbReference type="PANTHER" id="PTHR43547">
    <property type="entry name" value="TWO-COMPONENT HISTIDINE KINASE"/>
    <property type="match status" value="1"/>
</dbReference>
<evidence type="ECO:0000256" key="9">
    <source>
        <dbReference type="ARBA" id="ARBA00023015"/>
    </source>
</evidence>
<dbReference type="InterPro" id="IPR011123">
    <property type="entry name" value="Y_Y_Y"/>
</dbReference>
<dbReference type="SMART" id="SM00388">
    <property type="entry name" value="HisKA"/>
    <property type="match status" value="1"/>
</dbReference>
<dbReference type="FunFam" id="1.10.287.130:FF:000045">
    <property type="entry name" value="Two-component system sensor histidine kinase/response regulator"/>
    <property type="match status" value="1"/>
</dbReference>
<feature type="domain" description="HTH araC/xylS-type" evidence="12">
    <location>
        <begin position="1229"/>
        <end position="1328"/>
    </location>
</feature>
<accession>A0AAX1ND57</accession>
<comment type="catalytic activity">
    <reaction evidence="1">
        <text>ATP + protein L-histidine = ADP + protein N-phospho-L-histidine.</text>
        <dbReference type="EC" id="2.7.13.3"/>
    </reaction>
</comment>
<gene>
    <name evidence="15" type="ORF">KMW28_22320</name>
</gene>
<dbReference type="SUPFAM" id="SSF55874">
    <property type="entry name" value="ATPase domain of HSP90 chaperone/DNA topoisomerase II/histidine kinase"/>
    <property type="match status" value="1"/>
</dbReference>
<dbReference type="SUPFAM" id="SSF46689">
    <property type="entry name" value="Homeodomain-like"/>
    <property type="match status" value="1"/>
</dbReference>
<keyword evidence="7" id="KW-0067">ATP-binding</keyword>
<sequence>MKYINLLLLMFLSLKIFAQFNFRALDAEKGLSHINVTSILQDDEGYIWLGTNNGLNRYNGFEIKTFYSSPHHEHTLTSSRISELLLDNKGQLWVGTRDGGLNLYLSDQKGFQSFYDNTASNITAIFQDNNENVWVGAYDSGLGRVNQKATEIVYYQPLGNNITISKIAQWDAQTLLVGTRSNGLYLFDIAEKHFTKVPFEEGVTTIRDIITWNGQTIIGSFHSLFVIEKGDNNEIIYKKLIDYKFDAISSITQKEGNLFVGTKKGLLVLDQEGQITSYQSSKNIINSLLSNSVNTLCVDTSGVLWIGTTSGANYANLYSFQLQTIGIEALNKENVNVVFEDSQKQLWFGLKSAKLVKYANGKATVYESLSKKKGALDAYGGIETITEDEHGQLWIGSWGAGISTLNIKEEMRGRPYFNKIQHPKLHSTITSIISYQGDIYAGTFRKGLIRIVMDKKGKLKDVQVIKYRKKQKRQHQLASNTINALYKDPFDNCLWISSPEGITKLKKKKGRLALRSYHVALEHGTSKPAFSWEVCKTSSTTLWVGTIEEGLSRLTFDEKTAQLKEIKTFTTANGLPSNSIQSLEFDKENNVLWISGNGLTQFDLNTFKTKTFTSVDGLEGGYFRVNCSVHLKNGDFCFVSDKAINMIPAQTIYDNPIVPQTIFEYLIVDGQEVHEQDTVSGNLILKKPMYKTKDIILNHDQNNIEIGFNGMHYATPNKNKYQYRLIGFNKDWQTTNEGRVVYSNLPYGEYTLEVKSSNSDGIWEQEAKIINITVETPWWHTYWAYLIYLMIISAIIWQINKLIFNRHKLKQELEVERFKMEKNEELTLMKIRFFVNISHELRTPLTLISSPLETLLKQTDLKGQTQEYLQVMKRNADRLLELFDQLLDFRKIETGNHKTKFRKVDVVSFTRLVASSFDTLAKDNQINYAFHAHIDYLEAWVDKDALEKMIYNLLSNAFKNTAEGGNVLIDLDKKGEGSYQIAVSDTGVGIPKPEQEHIFEVFYQTENKQDRGTGIGLALVKKLVDAHYGEISLESEKEQGSKFYITLPLGDQFMHSSEKVIEEEVVEVVEPEEETTQEVVEENRPKVLIVEDNLEIASYLKTEFIRKYQVILAHNGHEGYEKLLEEKPHIVISDIMMAEMSGLELCKKIKQNPHLSHLPVILLTAKNSDEDKLQGIESGADAYIVKPFKIDFLLAKVENLLEERKSVKQFFATKKEMTVEDPEKEKFLDKAKKVVEENFLNEQFDAKEFAVKMGLTYATLYNRLKKYQDISATAYIRKIRLLKAAELIANTEHSIKEIQFLVGFNDAKYFRTNFKKFFEITPSEYLKRYRKVDLKA</sequence>
<evidence type="ECO:0000259" key="13">
    <source>
        <dbReference type="PROSITE" id="PS50109"/>
    </source>
</evidence>
<evidence type="ECO:0000256" key="11">
    <source>
        <dbReference type="PROSITE-ProRule" id="PRU00169"/>
    </source>
</evidence>
<dbReference type="InterPro" id="IPR001789">
    <property type="entry name" value="Sig_transdc_resp-reg_receiver"/>
</dbReference>
<dbReference type="SUPFAM" id="SSF47384">
    <property type="entry name" value="Homodimeric domain of signal transducing histidine kinase"/>
    <property type="match status" value="1"/>
</dbReference>
<dbReference type="InterPro" id="IPR011006">
    <property type="entry name" value="CheY-like_superfamily"/>
</dbReference>
<dbReference type="Proteomes" id="UP000678679">
    <property type="component" value="Chromosome 2"/>
</dbReference>
<organism evidence="15 16">
    <name type="scientific">Flammeovirga yaeyamensis</name>
    <dbReference type="NCBI Taxonomy" id="367791"/>
    <lineage>
        <taxon>Bacteria</taxon>
        <taxon>Pseudomonadati</taxon>
        <taxon>Bacteroidota</taxon>
        <taxon>Cytophagia</taxon>
        <taxon>Cytophagales</taxon>
        <taxon>Flammeovirgaceae</taxon>
        <taxon>Flammeovirga</taxon>
    </lineage>
</organism>
<evidence type="ECO:0000313" key="16">
    <source>
        <dbReference type="Proteomes" id="UP000678679"/>
    </source>
</evidence>
<dbReference type="InterPro" id="IPR011110">
    <property type="entry name" value="Reg_prop"/>
</dbReference>
<dbReference type="GO" id="GO:0000155">
    <property type="term" value="F:phosphorelay sensor kinase activity"/>
    <property type="evidence" value="ECO:0007669"/>
    <property type="project" value="InterPro"/>
</dbReference>
<dbReference type="Gene3D" id="3.30.565.10">
    <property type="entry name" value="Histidine kinase-like ATPase, C-terminal domain"/>
    <property type="match status" value="1"/>
</dbReference>
<evidence type="ECO:0000313" key="15">
    <source>
        <dbReference type="EMBL" id="QWG05162.1"/>
    </source>
</evidence>
<evidence type="ECO:0000256" key="1">
    <source>
        <dbReference type="ARBA" id="ARBA00000085"/>
    </source>
</evidence>
<evidence type="ECO:0000256" key="3">
    <source>
        <dbReference type="ARBA" id="ARBA00022553"/>
    </source>
</evidence>
<dbReference type="PANTHER" id="PTHR43547:SF2">
    <property type="entry name" value="HYBRID SIGNAL TRANSDUCTION HISTIDINE KINASE C"/>
    <property type="match status" value="1"/>
</dbReference>
<dbReference type="InterPro" id="IPR005467">
    <property type="entry name" value="His_kinase_dom"/>
</dbReference>
<dbReference type="Pfam" id="PF02518">
    <property type="entry name" value="HATPase_c"/>
    <property type="match status" value="1"/>
</dbReference>
<dbReference type="SUPFAM" id="SSF52172">
    <property type="entry name" value="CheY-like"/>
    <property type="match status" value="1"/>
</dbReference>
<evidence type="ECO:0000256" key="4">
    <source>
        <dbReference type="ARBA" id="ARBA00022679"/>
    </source>
</evidence>
<dbReference type="GO" id="GO:0043565">
    <property type="term" value="F:sequence-specific DNA binding"/>
    <property type="evidence" value="ECO:0007669"/>
    <property type="project" value="InterPro"/>
</dbReference>
<proteinExistence type="predicted"/>
<keyword evidence="8" id="KW-0902">Two-component regulatory system</keyword>
<dbReference type="InterPro" id="IPR036097">
    <property type="entry name" value="HisK_dim/P_sf"/>
</dbReference>
<dbReference type="CDD" id="cd00075">
    <property type="entry name" value="HATPase"/>
    <property type="match status" value="1"/>
</dbReference>